<organism evidence="3 4">
    <name type="scientific">Bradyrhizobium diazoefficiens (strain JCM 10833 / BCRC 13528 / IAM 13628 / NBRC 14792 / USDA 110)</name>
    <dbReference type="NCBI Taxonomy" id="224911"/>
    <lineage>
        <taxon>Bacteria</taxon>
        <taxon>Pseudomonadati</taxon>
        <taxon>Pseudomonadota</taxon>
        <taxon>Alphaproteobacteria</taxon>
        <taxon>Hyphomicrobiales</taxon>
        <taxon>Nitrobacteraceae</taxon>
        <taxon>Bradyrhizobium</taxon>
    </lineage>
</organism>
<dbReference type="PIRSF" id="PIRSF028777">
    <property type="entry name" value="UCP028777"/>
    <property type="match status" value="1"/>
</dbReference>
<comment type="subcellular location">
    <subcellularLocation>
        <location evidence="1">Cell inner membrane</location>
        <topology evidence="1">Multi-pass membrane protein</topology>
    </subcellularLocation>
</comment>
<dbReference type="HOGENOM" id="CLU_120384_0_0_5"/>
<feature type="domain" description="Inner membrane component" evidence="2">
    <location>
        <begin position="34"/>
        <end position="83"/>
    </location>
</feature>
<feature type="transmembrane region" description="Helical" evidence="1">
    <location>
        <begin position="28"/>
        <end position="49"/>
    </location>
</feature>
<feature type="transmembrane region" description="Helical" evidence="1">
    <location>
        <begin position="101"/>
        <end position="119"/>
    </location>
</feature>
<dbReference type="InterPro" id="IPR005185">
    <property type="entry name" value="YccF"/>
</dbReference>
<evidence type="ECO:0000259" key="2">
    <source>
        <dbReference type="Pfam" id="PF03733"/>
    </source>
</evidence>
<dbReference type="PANTHER" id="PTHR42903">
    <property type="entry name" value="INNER MEMBRANE PROTEIN YCCF"/>
    <property type="match status" value="1"/>
</dbReference>
<accession>Q89R18</accession>
<evidence type="ECO:0000313" key="3">
    <source>
        <dbReference type="EMBL" id="BAC48219.1"/>
    </source>
</evidence>
<dbReference type="EMBL" id="BA000040">
    <property type="protein sequence ID" value="BAC48219.1"/>
    <property type="molecule type" value="Genomic_DNA"/>
</dbReference>
<dbReference type="Pfam" id="PF03733">
    <property type="entry name" value="YccF"/>
    <property type="match status" value="2"/>
</dbReference>
<dbReference type="InterPro" id="IPR052937">
    <property type="entry name" value="Inner_membrane_protein"/>
</dbReference>
<name>Q89R18_BRADU</name>
<dbReference type="PANTHER" id="PTHR42903:SF1">
    <property type="entry name" value="INNER MEMBRANE PROTEIN YCCF"/>
    <property type="match status" value="1"/>
</dbReference>
<dbReference type="OrthoDB" id="3238663at2"/>
<dbReference type="STRING" id="224911.AAV28_11790"/>
<dbReference type="Proteomes" id="UP000002526">
    <property type="component" value="Chromosome"/>
</dbReference>
<dbReference type="EnsemblBacteria" id="BAC48219">
    <property type="protein sequence ID" value="BAC48219"/>
    <property type="gene ID" value="BAC48219"/>
</dbReference>
<dbReference type="PATRIC" id="fig|224911.5.peg.2936"/>
<dbReference type="FunCoup" id="Q89R18">
    <property type="interactions" value="18"/>
</dbReference>
<reference evidence="4" key="1">
    <citation type="journal article" date="2002" name="DNA Res.">
        <title>Complete genomic sequence of nitrogen-fixing symbiotic bacterium Bradyrhizobium japonicum USDA110.</title>
        <authorList>
            <person name="Kaneko T."/>
            <person name="Nakamura Y."/>
            <person name="Sato S."/>
            <person name="Minamisawa K."/>
            <person name="Uchiumi T."/>
            <person name="Sasamoto S."/>
            <person name="Watanabe A."/>
            <person name="Idesawa K."/>
            <person name="Iriguchi M."/>
            <person name="Kawashima K."/>
            <person name="Kohara M."/>
            <person name="Matsumoto M."/>
            <person name="Shimpo S."/>
            <person name="Tsuruoka H."/>
            <person name="Wada T."/>
            <person name="Yamada M."/>
            <person name="Tabata S."/>
        </authorList>
    </citation>
    <scope>NUCLEOTIDE SEQUENCE [LARGE SCALE GENOMIC DNA]</scope>
    <source>
        <strain evidence="4">JCM 10833 / BCRC 13528 / IAM 13628 / NBRC 14792 / USDA 110</strain>
    </source>
</reference>
<dbReference type="eggNOG" id="COG3304">
    <property type="taxonomic scope" value="Bacteria"/>
</dbReference>
<dbReference type="GO" id="GO:0005886">
    <property type="term" value="C:plasma membrane"/>
    <property type="evidence" value="ECO:0000318"/>
    <property type="project" value="GO_Central"/>
</dbReference>
<evidence type="ECO:0000256" key="1">
    <source>
        <dbReference type="PIRNR" id="PIRNR028777"/>
    </source>
</evidence>
<evidence type="ECO:0000313" key="4">
    <source>
        <dbReference type="Proteomes" id="UP000002526"/>
    </source>
</evidence>
<keyword evidence="1" id="KW-1003">Cell membrane</keyword>
<dbReference type="InParanoid" id="Q89R18"/>
<dbReference type="InterPro" id="IPR031308">
    <property type="entry name" value="UCP028777"/>
</dbReference>
<dbReference type="NCBIfam" id="NF008740">
    <property type="entry name" value="PRK11770.1-2"/>
    <property type="match status" value="1"/>
</dbReference>
<feature type="transmembrane region" description="Helical" evidence="1">
    <location>
        <begin position="55"/>
        <end position="80"/>
    </location>
</feature>
<keyword evidence="1" id="KW-0472">Membrane</keyword>
<feature type="transmembrane region" description="Helical" evidence="1">
    <location>
        <begin position="125"/>
        <end position="144"/>
    </location>
</feature>
<keyword evidence="4" id="KW-1185">Reference proteome</keyword>
<dbReference type="NCBIfam" id="NF008741">
    <property type="entry name" value="PRK11770.1-3"/>
    <property type="match status" value="1"/>
</dbReference>
<gene>
    <name evidence="3" type="ordered locus">blr2954</name>
</gene>
<proteinExistence type="predicted"/>
<protein>
    <recommendedName>
        <fullName evidence="1">Inner membrane protein YccF</fullName>
    </recommendedName>
</protein>
<dbReference type="AlphaFoldDB" id="Q89R18"/>
<keyword evidence="1" id="KW-0997">Cell inner membrane</keyword>
<keyword evidence="1" id="KW-0812">Transmembrane</keyword>
<feature type="domain" description="Inner membrane component" evidence="2">
    <location>
        <begin position="106"/>
        <end position="156"/>
    </location>
</feature>
<sequence>MPNAAGVVDYDRGRRAIKRDHRPPDNPMAPVSILLNLLWILIGGAWMAFGWLVAAIIMAVTIIGLPWARAAFNIAVYTLLPFGSKAVSRYEVTGVEDIGTGPLGVIGNIIWFVLAGWWLALGHLVTALVLAITIIGIPFAWAHLKLAGIALWPIGKVIVPA</sequence>
<dbReference type="KEGG" id="bja:blr2954"/>
<keyword evidence="1" id="KW-1133">Transmembrane helix</keyword>